<dbReference type="SMART" id="SM00257">
    <property type="entry name" value="LysM"/>
    <property type="match status" value="1"/>
</dbReference>
<evidence type="ECO:0000313" key="3">
    <source>
        <dbReference type="EMBL" id="MEI5905695.1"/>
    </source>
</evidence>
<feature type="region of interest" description="Disordered" evidence="1">
    <location>
        <begin position="482"/>
        <end position="505"/>
    </location>
</feature>
<dbReference type="NCBIfam" id="TIGR02899">
    <property type="entry name" value="spore_safA"/>
    <property type="match status" value="1"/>
</dbReference>
<keyword evidence="4" id="KW-1185">Reference proteome</keyword>
<dbReference type="SUPFAM" id="SSF54106">
    <property type="entry name" value="LysM domain"/>
    <property type="match status" value="1"/>
</dbReference>
<organism evidence="3 4">
    <name type="scientific">Bacillus spongiae</name>
    <dbReference type="NCBI Taxonomy" id="2683610"/>
    <lineage>
        <taxon>Bacteria</taxon>
        <taxon>Bacillati</taxon>
        <taxon>Bacillota</taxon>
        <taxon>Bacilli</taxon>
        <taxon>Bacillales</taxon>
        <taxon>Bacillaceae</taxon>
        <taxon>Bacillus</taxon>
    </lineage>
</organism>
<dbReference type="EMBL" id="JBBAXC010000001">
    <property type="protein sequence ID" value="MEI5905695.1"/>
    <property type="molecule type" value="Genomic_DNA"/>
</dbReference>
<dbReference type="Proteomes" id="UP001312865">
    <property type="component" value="Unassembled WGS sequence"/>
</dbReference>
<accession>A0ABU8H8Q4</accession>
<dbReference type="InterPro" id="IPR036779">
    <property type="entry name" value="LysM_dom_sf"/>
</dbReference>
<gene>
    <name evidence="3" type="primary">safA</name>
    <name evidence="3" type="ORF">WAK64_01275</name>
</gene>
<comment type="caution">
    <text evidence="3">The sequence shown here is derived from an EMBL/GenBank/DDBJ whole genome shotgun (WGS) entry which is preliminary data.</text>
</comment>
<reference evidence="3 4" key="1">
    <citation type="journal article" date="2018" name="J. Microbiol.">
        <title>Bacillus spongiae sp. nov., isolated from sponge of Jeju Island.</title>
        <authorList>
            <person name="Lee G.E."/>
            <person name="Im W.T."/>
            <person name="Park J.S."/>
        </authorList>
    </citation>
    <scope>NUCLEOTIDE SEQUENCE [LARGE SCALE GENOMIC DNA]</scope>
    <source>
        <strain evidence="3 4">135PIL107-10</strain>
    </source>
</reference>
<dbReference type="InterPro" id="IPR014248">
    <property type="entry name" value="Spore_coat_assembly_SafA"/>
</dbReference>
<feature type="domain" description="LysM" evidence="2">
    <location>
        <begin position="2"/>
        <end position="47"/>
    </location>
</feature>
<dbReference type="PROSITE" id="PS51782">
    <property type="entry name" value="LYSM"/>
    <property type="match status" value="1"/>
</dbReference>
<protein>
    <submittedName>
        <fullName evidence="3">SafA/ExsA family spore coat assembly protein</fullName>
    </submittedName>
</protein>
<proteinExistence type="predicted"/>
<dbReference type="CDD" id="cd00118">
    <property type="entry name" value="LysM"/>
    <property type="match status" value="1"/>
</dbReference>
<evidence type="ECO:0000256" key="1">
    <source>
        <dbReference type="SAM" id="MobiDB-lite"/>
    </source>
</evidence>
<evidence type="ECO:0000259" key="2">
    <source>
        <dbReference type="PROSITE" id="PS51782"/>
    </source>
</evidence>
<dbReference type="RefSeq" id="WP_336585109.1">
    <property type="nucleotide sequence ID" value="NZ_JBBAXC010000001.1"/>
</dbReference>
<name>A0ABU8H8Q4_9BACI</name>
<dbReference type="Gene3D" id="3.10.350.10">
    <property type="entry name" value="LysM domain"/>
    <property type="match status" value="1"/>
</dbReference>
<dbReference type="InterPro" id="IPR018392">
    <property type="entry name" value="LysM"/>
</dbReference>
<evidence type="ECO:0000313" key="4">
    <source>
        <dbReference type="Proteomes" id="UP001312865"/>
    </source>
</evidence>
<sequence>MKIHIVQKGDTLWKIAKKYGVDFEEVKKMNAQLSNPDMIMPGMKIKVPTSGGTVKKQVNFGAKEMPKATHPYKKEMPYKEAPKPMKKEVPVQPPPKMPTPVIPEIDINNYYMMNMANMQIKKEAPVLPEKPPNVLPVVEKEKPVVEESPECPPMPMYEQCVPVSPIMPGAGFCPPQGGYAPHMPYSSYSTPMHHQQWGPNGVAGVDNINAIASNDESSPYMGMYPGMMPENGVPYQIPGVQNEMPAQMGMAPGSWGMPMEQSNGMGPHTMGMPMDQSNGMTHGSWGMPMEQNNGMGPHTMGMPMEQNNGMGPHTMGMPMEQNNGMGSHTMGMPMEQNNGMGSHTMGMPMEQGNGMPSHSMHHSNGPMGNPHVMPQGAGYGPHGMHYGVLPGVEGQGAPFPYGGTGMPWQPGGVVEDPGALVPFGGAGDNGAQVPPSAVAGVQSHHGIDDGCGCGPRMTGYVPKGPVGGQMYPAPYMGPQYFTGPPNGFPQGPFSMPRPYDDEFDR</sequence>
<dbReference type="Pfam" id="PF01476">
    <property type="entry name" value="LysM"/>
    <property type="match status" value="1"/>
</dbReference>